<dbReference type="PANTHER" id="PTHR30294">
    <property type="entry name" value="MEMBRANE COMPONENT OF ABC TRANSPORTER YHHJ-RELATED"/>
    <property type="match status" value="1"/>
</dbReference>
<keyword evidence="9" id="KW-1185">Reference proteome</keyword>
<keyword evidence="2" id="KW-1003">Cell membrane</keyword>
<gene>
    <name evidence="8" type="ORF">RUMCAL_03219</name>
</gene>
<name>U2LL53_9FIRM</name>
<dbReference type="InterPro" id="IPR013525">
    <property type="entry name" value="ABC2_TM"/>
</dbReference>
<dbReference type="STRING" id="411473.RUMCAL_03219"/>
<dbReference type="HOGENOM" id="CLU_081003_0_0_9"/>
<comment type="caution">
    <text evidence="8">The sequence shown here is derived from an EMBL/GenBank/DDBJ whole genome shotgun (WGS) entry which is preliminary data.</text>
</comment>
<evidence type="ECO:0000256" key="2">
    <source>
        <dbReference type="ARBA" id="ARBA00022475"/>
    </source>
</evidence>
<proteinExistence type="predicted"/>
<dbReference type="GO" id="GO:0140359">
    <property type="term" value="F:ABC-type transporter activity"/>
    <property type="evidence" value="ECO:0007669"/>
    <property type="project" value="InterPro"/>
</dbReference>
<feature type="transmembrane region" description="Helical" evidence="6">
    <location>
        <begin position="158"/>
        <end position="176"/>
    </location>
</feature>
<dbReference type="EMBL" id="AWVF01000428">
    <property type="protein sequence ID" value="ERJ87853.1"/>
    <property type="molecule type" value="Genomic_DNA"/>
</dbReference>
<evidence type="ECO:0000313" key="8">
    <source>
        <dbReference type="EMBL" id="ERJ87853.1"/>
    </source>
</evidence>
<dbReference type="AlphaFoldDB" id="U2LL53"/>
<keyword evidence="4 6" id="KW-1133">Transmembrane helix</keyword>
<keyword evidence="3 6" id="KW-0812">Transmembrane</keyword>
<dbReference type="RefSeq" id="WP_021681448.1">
    <property type="nucleotide sequence ID" value="NZ_KI260352.1"/>
</dbReference>
<sequence>MFSLYKKELQSYFLSPIAYFVIAFFMATFSLTFIQEIGNVSSSTYTFSFSSIFYVNIFYFIFLLPLLTMRTFSEERKNGTETMLLSSPLNVTQIVMAKFLATATILLIMLAASLFYPIITSIYGRVIWSSLICTYIGFFLFGLVCIALGIFISSLTEMPLLAILLSELAMLMLILMDNLSVNSFLSGIPVLSDVLSWFSNQTKFYVFSQGLMQFSDLLGYVTEIAVFLIWTIISIEKRRWSRR</sequence>
<keyword evidence="5 6" id="KW-0472">Membrane</keyword>
<comment type="subcellular location">
    <subcellularLocation>
        <location evidence="1">Cell membrane</location>
        <topology evidence="1">Multi-pass membrane protein</topology>
    </subcellularLocation>
</comment>
<evidence type="ECO:0000256" key="1">
    <source>
        <dbReference type="ARBA" id="ARBA00004651"/>
    </source>
</evidence>
<dbReference type="InterPro" id="IPR051449">
    <property type="entry name" value="ABC-2_transporter_component"/>
</dbReference>
<feature type="transmembrane region" description="Helical" evidence="6">
    <location>
        <begin position="99"/>
        <end position="119"/>
    </location>
</feature>
<feature type="transmembrane region" description="Helical" evidence="6">
    <location>
        <begin position="46"/>
        <end position="67"/>
    </location>
</feature>
<dbReference type="GeneID" id="93692325"/>
<evidence type="ECO:0000256" key="4">
    <source>
        <dbReference type="ARBA" id="ARBA00022989"/>
    </source>
</evidence>
<feature type="transmembrane region" description="Helical" evidence="6">
    <location>
        <begin position="125"/>
        <end position="151"/>
    </location>
</feature>
<organism evidence="8 9">
    <name type="scientific">Ruminococcus callidus ATCC 27760</name>
    <dbReference type="NCBI Taxonomy" id="411473"/>
    <lineage>
        <taxon>Bacteria</taxon>
        <taxon>Bacillati</taxon>
        <taxon>Bacillota</taxon>
        <taxon>Clostridia</taxon>
        <taxon>Eubacteriales</taxon>
        <taxon>Oscillospiraceae</taxon>
        <taxon>Ruminococcus</taxon>
    </lineage>
</organism>
<dbReference type="Pfam" id="PF12698">
    <property type="entry name" value="ABC2_membrane_3"/>
    <property type="match status" value="1"/>
</dbReference>
<dbReference type="PATRIC" id="fig|411473.3.peg.2692"/>
<reference evidence="8 9" key="1">
    <citation type="submission" date="2013-07" db="EMBL/GenBank/DDBJ databases">
        <authorList>
            <person name="Weinstock G."/>
            <person name="Sodergren E."/>
            <person name="Wylie T."/>
            <person name="Fulton L."/>
            <person name="Fulton R."/>
            <person name="Fronick C."/>
            <person name="O'Laughlin M."/>
            <person name="Godfrey J."/>
            <person name="Miner T."/>
            <person name="Herter B."/>
            <person name="Appelbaum E."/>
            <person name="Cordes M."/>
            <person name="Lek S."/>
            <person name="Wollam A."/>
            <person name="Pepin K.H."/>
            <person name="Palsikar V.B."/>
            <person name="Mitreva M."/>
            <person name="Wilson R.K."/>
        </authorList>
    </citation>
    <scope>NUCLEOTIDE SEQUENCE [LARGE SCALE GENOMIC DNA]</scope>
    <source>
        <strain evidence="8 9">ATCC 27760</strain>
    </source>
</reference>
<feature type="domain" description="ABC-2 type transporter transmembrane" evidence="7">
    <location>
        <begin position="43"/>
        <end position="234"/>
    </location>
</feature>
<evidence type="ECO:0000256" key="6">
    <source>
        <dbReference type="SAM" id="Phobius"/>
    </source>
</evidence>
<feature type="transmembrane region" description="Helical" evidence="6">
    <location>
        <begin position="217"/>
        <end position="235"/>
    </location>
</feature>
<dbReference type="Proteomes" id="UP000016662">
    <property type="component" value="Unassembled WGS sequence"/>
</dbReference>
<evidence type="ECO:0000259" key="7">
    <source>
        <dbReference type="Pfam" id="PF12698"/>
    </source>
</evidence>
<protein>
    <recommendedName>
        <fullName evidence="7">ABC-2 type transporter transmembrane domain-containing protein</fullName>
    </recommendedName>
</protein>
<accession>U2LL53</accession>
<dbReference type="OrthoDB" id="9794512at2"/>
<dbReference type="GO" id="GO:0005886">
    <property type="term" value="C:plasma membrane"/>
    <property type="evidence" value="ECO:0007669"/>
    <property type="project" value="UniProtKB-SubCell"/>
</dbReference>
<evidence type="ECO:0000313" key="9">
    <source>
        <dbReference type="Proteomes" id="UP000016662"/>
    </source>
</evidence>
<evidence type="ECO:0000256" key="5">
    <source>
        <dbReference type="ARBA" id="ARBA00023136"/>
    </source>
</evidence>
<feature type="transmembrane region" description="Helical" evidence="6">
    <location>
        <begin position="12"/>
        <end position="34"/>
    </location>
</feature>
<dbReference type="PANTHER" id="PTHR30294:SF29">
    <property type="entry name" value="MULTIDRUG ABC TRANSPORTER PERMEASE YBHS-RELATED"/>
    <property type="match status" value="1"/>
</dbReference>
<evidence type="ECO:0000256" key="3">
    <source>
        <dbReference type="ARBA" id="ARBA00022692"/>
    </source>
</evidence>
<dbReference type="eggNOG" id="COG1277">
    <property type="taxonomic scope" value="Bacteria"/>
</dbReference>